<evidence type="ECO:0000256" key="6">
    <source>
        <dbReference type="ARBA" id="ARBA00023098"/>
    </source>
</evidence>
<evidence type="ECO:0000256" key="2">
    <source>
        <dbReference type="ARBA" id="ARBA00005232"/>
    </source>
</evidence>
<dbReference type="Gene3D" id="3.30.559.10">
    <property type="entry name" value="Chloramphenicol acetyltransferase-like domain"/>
    <property type="match status" value="1"/>
</dbReference>
<feature type="active site" description="Proton acceptor" evidence="9">
    <location>
        <position position="524"/>
    </location>
</feature>
<dbReference type="InterPro" id="IPR042572">
    <property type="entry name" value="Carn_acyl_trans_N"/>
</dbReference>
<comment type="similarity">
    <text evidence="2 10">Belongs to the carnitine/choline acetyltransferase family.</text>
</comment>
<keyword evidence="4 10" id="KW-0808">Transferase</keyword>
<gene>
    <name evidence="12" type="ORF">B5V51_7878</name>
</gene>
<evidence type="ECO:0000256" key="8">
    <source>
        <dbReference type="ARBA" id="ARBA00048999"/>
    </source>
</evidence>
<dbReference type="PANTHER" id="PTHR22589:SF16">
    <property type="entry name" value="CARNITINE O-PALMITOYLTRANSFERASE 2, MITOCHONDRIAL"/>
    <property type="match status" value="1"/>
</dbReference>
<keyword evidence="3" id="KW-0813">Transport</keyword>
<dbReference type="FunFam" id="1.10.275.20:FF:000001">
    <property type="entry name" value="carnitine O-palmitoyltransferase 2, mitochondrial"/>
    <property type="match status" value="1"/>
</dbReference>
<dbReference type="GO" id="GO:0005739">
    <property type="term" value="C:mitochondrion"/>
    <property type="evidence" value="ECO:0007669"/>
    <property type="project" value="TreeGrafter"/>
</dbReference>
<evidence type="ECO:0000256" key="10">
    <source>
        <dbReference type="RuleBase" id="RU003801"/>
    </source>
</evidence>
<dbReference type="Gene3D" id="3.30.559.70">
    <property type="entry name" value="Choline/Carnitine o-acyltransferase, domain 2"/>
    <property type="match status" value="2"/>
</dbReference>
<sequence length="802" mass="91679">MIRANTIFCKNNTVCQKFNQQRNFNKNVKDVNYQYLQRSKLPTMHFQKSLPRLPIPDLSKTGERYLKALRPLLNDNQYEKAQQRTGNFIAKEGKLLQEKLIAKDKRNKHTSYISEYWFDLYLRDRVPLPINYNPMIVFQNDVRPEYNDQLIRSANILISSVRFMLSLREQILEPEVYHMNPKKSDTPMFRNFTRMLPEAISWYGAYLMKVFPLDMSQFVGLFGATRLPRQNKDEIFRDPKSKHVVVQKQGNFYVFDVLDANGNLLSPQEILGNLAQIMNDGRSAAEHPLGILTTQNRDEWAKQRAHLESTGNSEVLNKIDSAIFNLILDDDVINDDKRVLLKKYLHSDGLNRYGAYLMKVFPLDMSQFVGLFGATRLPRQNKDEIFRDPKSKHVVVQKQGNFYVFDVLDANGNLLSPQEILGNLAQIMNDGRSAAEHPLGILTTQNRDEWAKQRAHLESTGNSEVLNKIDSAIFNLILDDDVINDDKRVLLKKYLHSDGLNRWFDKSFSLIVTRDGVAGVNFEHSWGDGVAVLRFFQDIYAETTKKPFIHPDSKPADSNISVQKLEFKLDDKSKQFIDTAKKEYKAWCDSLSIDYILYEGLNKAACKKFKVSPDCIMQLSFQAAHHLLKGNFVGTYESCSTSAFKHGRTETMRPCTDKTKAFCETLHSNNISIDELRAKLTECSKLHLELVKDAAMGQGFDRHLFALMKMAEDNNMPRPEIFDSYEYKFLNKSILSTSTLSSPSVMAGGFGPVVKEGFGIAYSAFPDKLGAAVASYKPHNDSSQYVEALHKSFLDITKILSG</sequence>
<dbReference type="GO" id="GO:0004095">
    <property type="term" value="F:carnitine O-palmitoyltransferase activity"/>
    <property type="evidence" value="ECO:0007669"/>
    <property type="project" value="TreeGrafter"/>
</dbReference>
<dbReference type="EMBL" id="NWSH01000345">
    <property type="protein sequence ID" value="PCG77239.1"/>
    <property type="molecule type" value="Genomic_DNA"/>
</dbReference>
<dbReference type="Gene3D" id="1.20.1280.180">
    <property type="match status" value="1"/>
</dbReference>
<evidence type="ECO:0000259" key="11">
    <source>
        <dbReference type="Pfam" id="PF00755"/>
    </source>
</evidence>
<dbReference type="AlphaFoldDB" id="A0A2A4JZK2"/>
<dbReference type="STRING" id="7102.A0A2A4JZK2"/>
<organism evidence="12">
    <name type="scientific">Heliothis virescens</name>
    <name type="common">Tobacco budworm moth</name>
    <dbReference type="NCBI Taxonomy" id="7102"/>
    <lineage>
        <taxon>Eukaryota</taxon>
        <taxon>Metazoa</taxon>
        <taxon>Ecdysozoa</taxon>
        <taxon>Arthropoda</taxon>
        <taxon>Hexapoda</taxon>
        <taxon>Insecta</taxon>
        <taxon>Pterygota</taxon>
        <taxon>Neoptera</taxon>
        <taxon>Endopterygota</taxon>
        <taxon>Lepidoptera</taxon>
        <taxon>Glossata</taxon>
        <taxon>Ditrysia</taxon>
        <taxon>Noctuoidea</taxon>
        <taxon>Noctuidae</taxon>
        <taxon>Heliothinae</taxon>
        <taxon>Heliothis</taxon>
    </lineage>
</organism>
<dbReference type="Gene3D" id="1.10.275.20">
    <property type="entry name" value="Choline/Carnitine o-acyltransferase"/>
    <property type="match status" value="1"/>
</dbReference>
<dbReference type="InterPro" id="IPR039551">
    <property type="entry name" value="Cho/carn_acyl_trans"/>
</dbReference>
<reference evidence="12" key="1">
    <citation type="submission" date="2017-09" db="EMBL/GenBank/DDBJ databases">
        <title>Contemporary evolution of a Lepidopteran species, Heliothis virescens, in response to modern agricultural practices.</title>
        <authorList>
            <person name="Fritz M.L."/>
            <person name="Deyonke A.M."/>
            <person name="Papanicolaou A."/>
            <person name="Micinski S."/>
            <person name="Westbrook J."/>
            <person name="Gould F."/>
        </authorList>
    </citation>
    <scope>NUCLEOTIDE SEQUENCE [LARGE SCALE GENOMIC DNA]</scope>
    <source>
        <strain evidence="12">HvINT-</strain>
        <tissue evidence="12">Whole body</tissue>
    </source>
</reference>
<proteinExistence type="inferred from homology"/>
<evidence type="ECO:0000313" key="12">
    <source>
        <dbReference type="EMBL" id="PCG77239.1"/>
    </source>
</evidence>
<dbReference type="UniPathway" id="UPA00659"/>
<evidence type="ECO:0000256" key="9">
    <source>
        <dbReference type="PIRSR" id="PIRSR600542-1"/>
    </source>
</evidence>
<comment type="pathway">
    <text evidence="1">Lipid metabolism; fatty acid beta-oxidation.</text>
</comment>
<dbReference type="PANTHER" id="PTHR22589">
    <property type="entry name" value="CARNITINE O-ACYLTRANSFERASE"/>
    <property type="match status" value="1"/>
</dbReference>
<name>A0A2A4JZK2_HELVI</name>
<protein>
    <recommendedName>
        <fullName evidence="11">Choline/carnitine acyltransferase domain-containing protein</fullName>
    </recommendedName>
</protein>
<accession>A0A2A4JZK2</accession>
<dbReference type="PROSITE" id="PS00440">
    <property type="entry name" value="ACYLTRANSF_C_2"/>
    <property type="match status" value="1"/>
</dbReference>
<dbReference type="InterPro" id="IPR042231">
    <property type="entry name" value="Cho/carn_acyl_trans_2"/>
</dbReference>
<dbReference type="InterPro" id="IPR023213">
    <property type="entry name" value="CAT-like_dom_sf"/>
</dbReference>
<evidence type="ECO:0000256" key="1">
    <source>
        <dbReference type="ARBA" id="ARBA00005005"/>
    </source>
</evidence>
<comment type="caution">
    <text evidence="12">The sequence shown here is derived from an EMBL/GenBank/DDBJ whole genome shotgun (WGS) entry which is preliminary data.</text>
</comment>
<feature type="domain" description="Choline/carnitine acyltransferase" evidence="11">
    <location>
        <begin position="360"/>
        <end position="791"/>
    </location>
</feature>
<dbReference type="GO" id="GO:0006635">
    <property type="term" value="P:fatty acid beta-oxidation"/>
    <property type="evidence" value="ECO:0007669"/>
    <property type="project" value="UniProtKB-UniPathway"/>
</dbReference>
<comment type="catalytic activity">
    <reaction evidence="8">
        <text>4,8-dimethylnonanoyl-CoA + (R)-carnitine = O-4,8-dimethylnonanoyl-(R)-carnitine + CoA</text>
        <dbReference type="Rhea" id="RHEA:44860"/>
        <dbReference type="ChEBI" id="CHEBI:16347"/>
        <dbReference type="ChEBI" id="CHEBI:57287"/>
        <dbReference type="ChEBI" id="CHEBI:77061"/>
        <dbReference type="ChEBI" id="CHEBI:84654"/>
    </reaction>
</comment>
<evidence type="ECO:0000256" key="7">
    <source>
        <dbReference type="ARBA" id="ARBA00023315"/>
    </source>
</evidence>
<dbReference type="SUPFAM" id="SSF52777">
    <property type="entry name" value="CoA-dependent acyltransferases"/>
    <property type="match status" value="3"/>
</dbReference>
<dbReference type="Pfam" id="PF00755">
    <property type="entry name" value="Carn_acyltransf"/>
    <property type="match status" value="2"/>
</dbReference>
<keyword evidence="7 10" id="KW-0012">Acyltransferase</keyword>
<evidence type="ECO:0000256" key="5">
    <source>
        <dbReference type="ARBA" id="ARBA00022832"/>
    </source>
</evidence>
<evidence type="ECO:0000256" key="3">
    <source>
        <dbReference type="ARBA" id="ARBA00022448"/>
    </source>
</evidence>
<evidence type="ECO:0000256" key="4">
    <source>
        <dbReference type="ARBA" id="ARBA00022679"/>
    </source>
</evidence>
<keyword evidence="5" id="KW-0276">Fatty acid metabolism</keyword>
<keyword evidence="6" id="KW-0443">Lipid metabolism</keyword>
<feature type="domain" description="Choline/carnitine acyltransferase" evidence="11">
    <location>
        <begin position="53"/>
        <end position="353"/>
    </location>
</feature>
<dbReference type="InterPro" id="IPR000542">
    <property type="entry name" value="Carn_acyl_trans"/>
</dbReference>